<dbReference type="InterPro" id="IPR005064">
    <property type="entry name" value="BUG"/>
</dbReference>
<evidence type="ECO:0000256" key="1">
    <source>
        <dbReference type="ARBA" id="ARBA00006987"/>
    </source>
</evidence>
<dbReference type="EMBL" id="LAJF01000041">
    <property type="protein sequence ID" value="KKB86063.1"/>
    <property type="molecule type" value="Genomic_DNA"/>
</dbReference>
<dbReference type="STRING" id="1121477.SAMN02745223_03669"/>
<dbReference type="InterPro" id="IPR042100">
    <property type="entry name" value="Bug_dom1"/>
</dbReference>
<name>A0A0F5LUR3_9HYPH</name>
<accession>A0A0F5LUR3</accession>
<dbReference type="Gene3D" id="3.40.190.150">
    <property type="entry name" value="Bordetella uptake gene, domain 1"/>
    <property type="match status" value="1"/>
</dbReference>
<protein>
    <submittedName>
        <fullName evidence="3">ABC transporter substrate-binding protein</fullName>
    </submittedName>
    <submittedName>
        <fullName evidence="4">Tripartite-type tricarboxylate transporter, receptor component TctC</fullName>
    </submittedName>
</protein>
<dbReference type="Proteomes" id="UP000184533">
    <property type="component" value="Unassembled WGS sequence"/>
</dbReference>
<keyword evidence="2" id="KW-0732">Signal</keyword>
<organism evidence="3 5">
    <name type="scientific">Devosia limi DSM 17137</name>
    <dbReference type="NCBI Taxonomy" id="1121477"/>
    <lineage>
        <taxon>Bacteria</taxon>
        <taxon>Pseudomonadati</taxon>
        <taxon>Pseudomonadota</taxon>
        <taxon>Alphaproteobacteria</taxon>
        <taxon>Hyphomicrobiales</taxon>
        <taxon>Devosiaceae</taxon>
        <taxon>Devosia</taxon>
    </lineage>
</organism>
<dbReference type="CDD" id="cd07012">
    <property type="entry name" value="PBP2_Bug_TTT"/>
    <property type="match status" value="1"/>
</dbReference>
<evidence type="ECO:0000313" key="4">
    <source>
        <dbReference type="EMBL" id="SHF83905.1"/>
    </source>
</evidence>
<dbReference type="EMBL" id="FQVC01000015">
    <property type="protein sequence ID" value="SHF83905.1"/>
    <property type="molecule type" value="Genomic_DNA"/>
</dbReference>
<feature type="signal peptide" evidence="2">
    <location>
        <begin position="1"/>
        <end position="23"/>
    </location>
</feature>
<dbReference type="SUPFAM" id="SSF53850">
    <property type="entry name" value="Periplasmic binding protein-like II"/>
    <property type="match status" value="1"/>
</dbReference>
<feature type="chain" id="PRO_5015038398" evidence="2">
    <location>
        <begin position="24"/>
        <end position="324"/>
    </location>
</feature>
<keyword evidence="5" id="KW-1185">Reference proteome</keyword>
<evidence type="ECO:0000313" key="5">
    <source>
        <dbReference type="Proteomes" id="UP000033608"/>
    </source>
</evidence>
<dbReference type="OrthoDB" id="7375033at2"/>
<sequence>MNKTQAISLAAILLAGTAMPAVAQYPERPITLLVSWAAGGGTDAVARALATQIEKQLGTPVNVVNRTGGAGVIGHTEMINAQPDGYTIGLATAELATYYWSGTAEFTYEDVTPIALVNLDASAFNVSSGSEWTDLRMALDAIKAAPAGTYKLSGMAPGAGYHLALSGLLHSEGIDPTFITVVPSQGAAPGFQELASGGVDLVPSSLPEAQSMIAAGQVKSLAVLAGTRMAAFPDVPTVEEAIGKPWVAGTWRGLVAPAGVPAEAIAVLETAVEAAWNSDEFQTFMTDRGFGLTYSNSADFATFLANEHKGNGEIMGLLGLRQRD</sequence>
<dbReference type="PANTHER" id="PTHR42928">
    <property type="entry name" value="TRICARBOXYLATE-BINDING PROTEIN"/>
    <property type="match status" value="1"/>
</dbReference>
<dbReference type="PIRSF" id="PIRSF017082">
    <property type="entry name" value="YflP"/>
    <property type="match status" value="1"/>
</dbReference>
<reference evidence="4 6" key="2">
    <citation type="submission" date="2016-11" db="EMBL/GenBank/DDBJ databases">
        <authorList>
            <person name="Jaros S."/>
            <person name="Januszkiewicz K."/>
            <person name="Wedrychowicz H."/>
        </authorList>
    </citation>
    <scope>NUCLEOTIDE SEQUENCE [LARGE SCALE GENOMIC DNA]</scope>
    <source>
        <strain evidence="4 6">DSM 17137</strain>
    </source>
</reference>
<dbReference type="AlphaFoldDB" id="A0A0F5LUR3"/>
<dbReference type="Proteomes" id="UP000033608">
    <property type="component" value="Unassembled WGS sequence"/>
</dbReference>
<dbReference type="RefSeq" id="WP_046134016.1">
    <property type="nucleotide sequence ID" value="NZ_FQVC01000015.1"/>
</dbReference>
<dbReference type="PANTHER" id="PTHR42928:SF5">
    <property type="entry name" value="BLR1237 PROTEIN"/>
    <property type="match status" value="1"/>
</dbReference>
<evidence type="ECO:0000313" key="3">
    <source>
        <dbReference type="EMBL" id="KKB86063.1"/>
    </source>
</evidence>
<reference evidence="3 5" key="1">
    <citation type="submission" date="2015-03" db="EMBL/GenBank/DDBJ databases">
        <authorList>
            <person name="Hassan Y.I."/>
            <person name="Lepp D."/>
            <person name="Zhou T."/>
        </authorList>
    </citation>
    <scope>NUCLEOTIDE SEQUENCE [LARGE SCALE GENOMIC DNA]</scope>
    <source>
        <strain evidence="3 5">DSM 17137</strain>
    </source>
</reference>
<dbReference type="Pfam" id="PF03401">
    <property type="entry name" value="TctC"/>
    <property type="match status" value="1"/>
</dbReference>
<dbReference type="PATRIC" id="fig|1121477.3.peg.1873"/>
<proteinExistence type="inferred from homology"/>
<evidence type="ECO:0000313" key="6">
    <source>
        <dbReference type="Proteomes" id="UP000184533"/>
    </source>
</evidence>
<evidence type="ECO:0000256" key="2">
    <source>
        <dbReference type="SAM" id="SignalP"/>
    </source>
</evidence>
<dbReference type="Gene3D" id="3.40.190.10">
    <property type="entry name" value="Periplasmic binding protein-like II"/>
    <property type="match status" value="1"/>
</dbReference>
<gene>
    <name evidence="4" type="ORF">SAMN02745223_03669</name>
    <name evidence="3" type="ORF">VW29_04025</name>
</gene>
<keyword evidence="4" id="KW-0675">Receptor</keyword>
<comment type="similarity">
    <text evidence="1">Belongs to the UPF0065 (bug) family.</text>
</comment>